<dbReference type="PROSITE" id="PS00356">
    <property type="entry name" value="HTH_LACI_1"/>
    <property type="match status" value="1"/>
</dbReference>
<dbReference type="PANTHER" id="PTHR30146:SF109">
    <property type="entry name" value="HTH-TYPE TRANSCRIPTIONAL REGULATOR GALS"/>
    <property type="match status" value="1"/>
</dbReference>
<proteinExistence type="predicted"/>
<dbReference type="InterPro" id="IPR046335">
    <property type="entry name" value="LacI/GalR-like_sensor"/>
</dbReference>
<dbReference type="GO" id="GO:0003700">
    <property type="term" value="F:DNA-binding transcription factor activity"/>
    <property type="evidence" value="ECO:0007669"/>
    <property type="project" value="TreeGrafter"/>
</dbReference>
<dbReference type="SMART" id="SM00354">
    <property type="entry name" value="HTH_LACI"/>
    <property type="match status" value="1"/>
</dbReference>
<evidence type="ECO:0000259" key="4">
    <source>
        <dbReference type="PROSITE" id="PS50932"/>
    </source>
</evidence>
<dbReference type="CDD" id="cd01392">
    <property type="entry name" value="HTH_LacI"/>
    <property type="match status" value="1"/>
</dbReference>
<dbReference type="InterPro" id="IPR000843">
    <property type="entry name" value="HTH_LacI"/>
</dbReference>
<dbReference type="PANTHER" id="PTHR30146">
    <property type="entry name" value="LACI-RELATED TRANSCRIPTIONAL REPRESSOR"/>
    <property type="match status" value="1"/>
</dbReference>
<accession>A0A5S4GMD5</accession>
<evidence type="ECO:0000256" key="2">
    <source>
        <dbReference type="ARBA" id="ARBA00023125"/>
    </source>
</evidence>
<dbReference type="OrthoDB" id="37081at2"/>
<comment type="caution">
    <text evidence="5">The sequence shown here is derived from an EMBL/GenBank/DDBJ whole genome shotgun (WGS) entry which is preliminary data.</text>
</comment>
<dbReference type="InterPro" id="IPR010982">
    <property type="entry name" value="Lambda_DNA-bd_dom_sf"/>
</dbReference>
<dbReference type="Pfam" id="PF13377">
    <property type="entry name" value="Peripla_BP_3"/>
    <property type="match status" value="1"/>
</dbReference>
<evidence type="ECO:0000313" key="5">
    <source>
        <dbReference type="EMBL" id="TMR33962.1"/>
    </source>
</evidence>
<dbReference type="SUPFAM" id="SSF53822">
    <property type="entry name" value="Periplasmic binding protein-like I"/>
    <property type="match status" value="1"/>
</dbReference>
<dbReference type="PROSITE" id="PS50932">
    <property type="entry name" value="HTH_LACI_2"/>
    <property type="match status" value="1"/>
</dbReference>
<name>A0A5S4GMD5_9ACTN</name>
<dbReference type="EMBL" id="VCKX01000050">
    <property type="protein sequence ID" value="TMR33962.1"/>
    <property type="molecule type" value="Genomic_DNA"/>
</dbReference>
<dbReference type="AlphaFoldDB" id="A0A5S4GMD5"/>
<dbReference type="SUPFAM" id="SSF47413">
    <property type="entry name" value="lambda repressor-like DNA-binding domains"/>
    <property type="match status" value="1"/>
</dbReference>
<evidence type="ECO:0000256" key="1">
    <source>
        <dbReference type="ARBA" id="ARBA00023015"/>
    </source>
</evidence>
<protein>
    <submittedName>
        <fullName evidence="5">LacI family transcriptional regulator</fullName>
    </submittedName>
</protein>
<feature type="domain" description="HTH lacI-type" evidence="4">
    <location>
        <begin position="22"/>
        <end position="76"/>
    </location>
</feature>
<sequence length="352" mass="37621">MSTRQPDDASMHGTSSVLRRRPTIADVARLAEVSTATVSRVLSGVAKVSAGKQAQVLRAIEQLDYNPSDLTRAVFSGRSTGVGVLVADMRNPYYVDLVRGVESVITEGGGLVFLANGSRDPERQQAVLRAMDAQRLRGLVITASRGIDEGIVRRMADRGAEIVFVTRPAGISHPRIHSVRVDDEAVGALAWGHLRDRGRRNVAVVIQSLDTVTQRARLRGIRDAARLDGVDLGDDRVVELQSLDEPALGLNAVLKARGSAGRGPVDAVFAATGIGTLRAYQELVELGVRVPDDVAFVGFDDFLWAPYLASPLTVVTQPSLEMGTRAAQLIIDEPGTAVEHVLAPGLTVRAST</sequence>
<organism evidence="5 6">
    <name type="scientific">Nonomuraea zeae</name>
    <dbReference type="NCBI Taxonomy" id="1642303"/>
    <lineage>
        <taxon>Bacteria</taxon>
        <taxon>Bacillati</taxon>
        <taxon>Actinomycetota</taxon>
        <taxon>Actinomycetes</taxon>
        <taxon>Streptosporangiales</taxon>
        <taxon>Streptosporangiaceae</taxon>
        <taxon>Nonomuraea</taxon>
    </lineage>
</organism>
<dbReference type="Gene3D" id="1.10.260.40">
    <property type="entry name" value="lambda repressor-like DNA-binding domains"/>
    <property type="match status" value="1"/>
</dbReference>
<keyword evidence="1" id="KW-0805">Transcription regulation</keyword>
<dbReference type="GO" id="GO:0000976">
    <property type="term" value="F:transcription cis-regulatory region binding"/>
    <property type="evidence" value="ECO:0007669"/>
    <property type="project" value="TreeGrafter"/>
</dbReference>
<dbReference type="InterPro" id="IPR028082">
    <property type="entry name" value="Peripla_BP_I"/>
</dbReference>
<evidence type="ECO:0000313" key="6">
    <source>
        <dbReference type="Proteomes" id="UP000306628"/>
    </source>
</evidence>
<dbReference type="Pfam" id="PF00356">
    <property type="entry name" value="LacI"/>
    <property type="match status" value="1"/>
</dbReference>
<keyword evidence="2" id="KW-0238">DNA-binding</keyword>
<keyword evidence="3" id="KW-0804">Transcription</keyword>
<dbReference type="RefSeq" id="WP_138690923.1">
    <property type="nucleotide sequence ID" value="NZ_JBHSAZ010000046.1"/>
</dbReference>
<reference evidence="5 6" key="1">
    <citation type="submission" date="2019-05" db="EMBL/GenBank/DDBJ databases">
        <title>Draft genome sequence of Nonomuraea zeae DSM 100528.</title>
        <authorList>
            <person name="Saricaoglu S."/>
            <person name="Isik K."/>
        </authorList>
    </citation>
    <scope>NUCLEOTIDE SEQUENCE [LARGE SCALE GENOMIC DNA]</scope>
    <source>
        <strain evidence="5 6">DSM 100528</strain>
    </source>
</reference>
<evidence type="ECO:0000256" key="3">
    <source>
        <dbReference type="ARBA" id="ARBA00023163"/>
    </source>
</evidence>
<dbReference type="Gene3D" id="3.40.50.2300">
    <property type="match status" value="2"/>
</dbReference>
<dbReference type="Proteomes" id="UP000306628">
    <property type="component" value="Unassembled WGS sequence"/>
</dbReference>
<dbReference type="CDD" id="cd06267">
    <property type="entry name" value="PBP1_LacI_sugar_binding-like"/>
    <property type="match status" value="1"/>
</dbReference>
<gene>
    <name evidence="5" type="ORF">ETD85_18235</name>
</gene>
<keyword evidence="6" id="KW-1185">Reference proteome</keyword>